<sequence length="978" mass="106645">MGTPRGSAGDRDSQLGSRAATPSTASWQVEDSAELAYRAIERSDNRQGQSPDKAHDTDTAGELAGGRAASASSVREGDGAEHASPGVSRSDARARPRPSAKAKGESTVSTEASDFDRSEAVVRRQAGQRRAEQSSDEVRRRTARDTPSSAREQEHQSLDSQRHGRLNAHTPEDDHRRDSDAQSPSHRSQAASDASASSVEAPLAQGLPQSHSNAHSGTPAYESQRDGLADRQLDENKQEGSHSSPRQRSWERPPGGETSPETYQTKHGGHSRSAAEGRDSRERERDQRDPEFLRMESAELRGSALHNDRREAPEGEWTSEVPTKYGKPADGGQPRLTRALSPPRHYRPRTPGSREQTPLNIQAVPGQSYPYVDDARDLEPAEVDKFLSLIEKHNLDASDEEDMARSVTELYSEWIDWCIHYRITSTKSKPALVSEFVKVHQGVYGVERQRRAMGIVQGSRAQPSASKGHQGPVEDRGDGQGPRQVFASAVQSPALMSTTFAREEQHVPDSSSPRFVDARRGPGNGNVPSATPSGERHAPRYASTWNVPPPGRGYEGSAQQPVGAERSLATQPSRSSSVRDYTPGRRDPDVAAERHVPPDIDPRARSFYGPPPEGLSRPARPHGHAHAESSAVRGDIKPYKHVSDPSQNFTRPSVPLSTVHDHSRASAIGGYQAAPSSSRAPTTDATAGPPIKQLPPGLFDQMRAALRDEILGEARRNVDHHVMRLSNLNKDLVAHNEALKARVEQLEIQSDNAAKWITYLAQSHDDSTARLDALSASATAQARVVPRDVHPSPHLSGSHHPGSEARPPRTSGGYITESPRARTRQAEPIYKDVSGESYRAHNGDRGRHHEENARRDRALNAAPPASMPPREYQRRAYETEAMGETNGTPLAGRSSAGQGLSRSQGASYGDAGLSTSHSSASTRPQSLSQPQHSQSLDPPANEPRSTLTTEQPPYRPYLDPSPRPPYEDARLVKRPRNY</sequence>
<feature type="compositionally biased region" description="Basic and acidic residues" evidence="1">
    <location>
        <begin position="223"/>
        <end position="240"/>
    </location>
</feature>
<feature type="compositionally biased region" description="Basic and acidic residues" evidence="1">
    <location>
        <begin position="129"/>
        <end position="144"/>
    </location>
</feature>
<feature type="compositionally biased region" description="Pro residues" evidence="1">
    <location>
        <begin position="953"/>
        <end position="964"/>
    </location>
</feature>
<evidence type="ECO:0000256" key="1">
    <source>
        <dbReference type="SAM" id="MobiDB-lite"/>
    </source>
</evidence>
<keyword evidence="3" id="KW-1185">Reference proteome</keyword>
<feature type="compositionally biased region" description="Polar residues" evidence="1">
    <location>
        <begin position="913"/>
        <end position="923"/>
    </location>
</feature>
<dbReference type="EMBL" id="CCYA01000221">
    <property type="protein sequence ID" value="CEH13569.1"/>
    <property type="molecule type" value="Genomic_DNA"/>
</dbReference>
<dbReference type="Proteomes" id="UP000054845">
    <property type="component" value="Unassembled WGS sequence"/>
</dbReference>
<feature type="compositionally biased region" description="Polar residues" evidence="1">
    <location>
        <begin position="14"/>
        <end position="29"/>
    </location>
</feature>
<feature type="region of interest" description="Disordered" evidence="1">
    <location>
        <begin position="456"/>
        <end position="483"/>
    </location>
</feature>
<feature type="compositionally biased region" description="Polar residues" evidence="1">
    <location>
        <begin position="568"/>
        <end position="579"/>
    </location>
</feature>
<reference evidence="2 3" key="1">
    <citation type="submission" date="2014-09" db="EMBL/GenBank/DDBJ databases">
        <authorList>
            <person name="Magalhaes I.L.F."/>
            <person name="Oliveira U."/>
            <person name="Santos F.R."/>
            <person name="Vidigal T.H.D.A."/>
            <person name="Brescovit A.D."/>
            <person name="Santos A.J."/>
        </authorList>
    </citation>
    <scope>NUCLEOTIDE SEQUENCE [LARGE SCALE GENOMIC DNA]</scope>
</reference>
<feature type="compositionally biased region" description="Basic and acidic residues" evidence="1">
    <location>
        <begin position="170"/>
        <end position="180"/>
    </location>
</feature>
<feature type="compositionally biased region" description="Basic and acidic residues" evidence="1">
    <location>
        <begin position="151"/>
        <end position="162"/>
    </location>
</feature>
<feature type="compositionally biased region" description="Polar residues" evidence="1">
    <location>
        <begin position="895"/>
        <end position="906"/>
    </location>
</feature>
<feature type="region of interest" description="Disordered" evidence="1">
    <location>
        <begin position="501"/>
        <end position="696"/>
    </location>
</feature>
<feature type="compositionally biased region" description="Polar residues" evidence="1">
    <location>
        <begin position="207"/>
        <end position="216"/>
    </location>
</feature>
<name>A0A0P1BBR5_9BASI</name>
<protein>
    <submittedName>
        <fullName evidence="2">Uncharacterized protein</fullName>
    </submittedName>
</protein>
<dbReference type="AlphaFoldDB" id="A0A0P1BBR5"/>
<feature type="compositionally biased region" description="Low complexity" evidence="1">
    <location>
        <begin position="188"/>
        <end position="201"/>
    </location>
</feature>
<feature type="compositionally biased region" description="Basic and acidic residues" evidence="1">
    <location>
        <begin position="273"/>
        <end position="299"/>
    </location>
</feature>
<proteinExistence type="predicted"/>
<feature type="compositionally biased region" description="Basic and acidic residues" evidence="1">
    <location>
        <begin position="582"/>
        <end position="604"/>
    </location>
</feature>
<feature type="compositionally biased region" description="Basic and acidic residues" evidence="1">
    <location>
        <begin position="829"/>
        <end position="858"/>
    </location>
</feature>
<organism evidence="2 3">
    <name type="scientific">Ceraceosorus bombacis</name>
    <dbReference type="NCBI Taxonomy" id="401625"/>
    <lineage>
        <taxon>Eukaryota</taxon>
        <taxon>Fungi</taxon>
        <taxon>Dikarya</taxon>
        <taxon>Basidiomycota</taxon>
        <taxon>Ustilaginomycotina</taxon>
        <taxon>Exobasidiomycetes</taxon>
        <taxon>Ceraceosorales</taxon>
        <taxon>Ceraceosoraceae</taxon>
        <taxon>Ceraceosorus</taxon>
    </lineage>
</organism>
<feature type="compositionally biased region" description="Basic and acidic residues" evidence="1">
    <location>
        <begin position="634"/>
        <end position="643"/>
    </location>
</feature>
<feature type="region of interest" description="Disordered" evidence="1">
    <location>
        <begin position="1"/>
        <end position="358"/>
    </location>
</feature>
<feature type="region of interest" description="Disordered" evidence="1">
    <location>
        <begin position="884"/>
        <end position="978"/>
    </location>
</feature>
<feature type="region of interest" description="Disordered" evidence="1">
    <location>
        <begin position="788"/>
        <end position="870"/>
    </location>
</feature>
<accession>A0A0P1BBR5</accession>
<feature type="compositionally biased region" description="Low complexity" evidence="1">
    <location>
        <begin position="60"/>
        <end position="73"/>
    </location>
</feature>
<evidence type="ECO:0000313" key="3">
    <source>
        <dbReference type="Proteomes" id="UP000054845"/>
    </source>
</evidence>
<feature type="compositionally biased region" description="Polar residues" evidence="1">
    <location>
        <begin position="674"/>
        <end position="685"/>
    </location>
</feature>
<evidence type="ECO:0000313" key="2">
    <source>
        <dbReference type="EMBL" id="CEH13569.1"/>
    </source>
</evidence>
<feature type="compositionally biased region" description="Low complexity" evidence="1">
    <location>
        <begin position="924"/>
        <end position="939"/>
    </location>
</feature>
<dbReference type="OrthoDB" id="3366744at2759"/>